<dbReference type="Proteomes" id="UP000800097">
    <property type="component" value="Unassembled WGS sequence"/>
</dbReference>
<feature type="domain" description="Heterokaryon incompatibility" evidence="1">
    <location>
        <begin position="49"/>
        <end position="206"/>
    </location>
</feature>
<reference evidence="2" key="1">
    <citation type="journal article" date="2020" name="Stud. Mycol.">
        <title>101 Dothideomycetes genomes: a test case for predicting lifestyles and emergence of pathogens.</title>
        <authorList>
            <person name="Haridas S."/>
            <person name="Albert R."/>
            <person name="Binder M."/>
            <person name="Bloem J."/>
            <person name="Labutti K."/>
            <person name="Salamov A."/>
            <person name="Andreopoulos B."/>
            <person name="Baker S."/>
            <person name="Barry K."/>
            <person name="Bills G."/>
            <person name="Bluhm B."/>
            <person name="Cannon C."/>
            <person name="Castanera R."/>
            <person name="Culley D."/>
            <person name="Daum C."/>
            <person name="Ezra D."/>
            <person name="Gonzalez J."/>
            <person name="Henrissat B."/>
            <person name="Kuo A."/>
            <person name="Liang C."/>
            <person name="Lipzen A."/>
            <person name="Lutzoni F."/>
            <person name="Magnuson J."/>
            <person name="Mondo S."/>
            <person name="Nolan M."/>
            <person name="Ohm R."/>
            <person name="Pangilinan J."/>
            <person name="Park H.-J."/>
            <person name="Ramirez L."/>
            <person name="Alfaro M."/>
            <person name="Sun H."/>
            <person name="Tritt A."/>
            <person name="Yoshinaga Y."/>
            <person name="Zwiers L.-H."/>
            <person name="Turgeon B."/>
            <person name="Goodwin S."/>
            <person name="Spatafora J."/>
            <person name="Crous P."/>
            <person name="Grigoriev I."/>
        </authorList>
    </citation>
    <scope>NUCLEOTIDE SEQUENCE</scope>
    <source>
        <strain evidence="2">CBS 379.55</strain>
    </source>
</reference>
<dbReference type="GeneID" id="54548910"/>
<feature type="non-terminal residue" evidence="2">
    <location>
        <position position="1"/>
    </location>
</feature>
<evidence type="ECO:0000313" key="2">
    <source>
        <dbReference type="EMBL" id="KAF2275248.1"/>
    </source>
</evidence>
<keyword evidence="3" id="KW-1185">Reference proteome</keyword>
<accession>A0A6A6JH04</accession>
<gene>
    <name evidence="2" type="ORF">EI97DRAFT_379926</name>
</gene>
<dbReference type="PANTHER" id="PTHR33112:SF8">
    <property type="entry name" value="HETEROKARYON INCOMPATIBILITY DOMAIN-CONTAINING PROTEIN"/>
    <property type="match status" value="1"/>
</dbReference>
<proteinExistence type="predicted"/>
<dbReference type="AlphaFoldDB" id="A0A6A6JH04"/>
<evidence type="ECO:0000313" key="3">
    <source>
        <dbReference type="Proteomes" id="UP000800097"/>
    </source>
</evidence>
<dbReference type="OrthoDB" id="2958217at2759"/>
<dbReference type="InterPro" id="IPR010730">
    <property type="entry name" value="HET"/>
</dbReference>
<evidence type="ECO:0000259" key="1">
    <source>
        <dbReference type="Pfam" id="PF06985"/>
    </source>
</evidence>
<protein>
    <submittedName>
        <fullName evidence="2">HET-domain-containing protein</fullName>
    </submittedName>
</protein>
<dbReference type="Pfam" id="PF06985">
    <property type="entry name" value="HET"/>
    <property type="match status" value="1"/>
</dbReference>
<organism evidence="2 3">
    <name type="scientific">Westerdykella ornata</name>
    <dbReference type="NCBI Taxonomy" id="318751"/>
    <lineage>
        <taxon>Eukaryota</taxon>
        <taxon>Fungi</taxon>
        <taxon>Dikarya</taxon>
        <taxon>Ascomycota</taxon>
        <taxon>Pezizomycotina</taxon>
        <taxon>Dothideomycetes</taxon>
        <taxon>Pleosporomycetidae</taxon>
        <taxon>Pleosporales</taxon>
        <taxon>Sporormiaceae</taxon>
        <taxon>Westerdykella</taxon>
    </lineage>
</organism>
<dbReference type="RefSeq" id="XP_033652787.1">
    <property type="nucleotide sequence ID" value="XM_033795735.1"/>
</dbReference>
<dbReference type="PANTHER" id="PTHR33112">
    <property type="entry name" value="DOMAIN PROTEIN, PUTATIVE-RELATED"/>
    <property type="match status" value="1"/>
</dbReference>
<sequence length="219" mass="25678">WLNRCISSHDRCNQDLNVAWYPTRLLDLRGSDTSLRLITTDEIKPCGDYATLIHVWGNIPIPKLQSQNLERWTNKIEMSELPKTFQEAISITKGFGINYLWIDALCIIQDSSEDAIREATLRSKVYKHSLLALSAAGAKDASDGCVFERNIRIYDEPPQCPMFQDHDWTKELSLEIEEKYYIVDAEFWRTLCMRTPLFRRAWTFQERFLARRVLHFGRD</sequence>
<dbReference type="EMBL" id="ML986498">
    <property type="protein sequence ID" value="KAF2275248.1"/>
    <property type="molecule type" value="Genomic_DNA"/>
</dbReference>
<name>A0A6A6JH04_WESOR</name>